<feature type="transmembrane region" description="Helical" evidence="1">
    <location>
        <begin position="52"/>
        <end position="79"/>
    </location>
</feature>
<gene>
    <name evidence="3" type="ORF">CU320_11745</name>
</gene>
<dbReference type="InterPro" id="IPR049220">
    <property type="entry name" value="DUF6868"/>
</dbReference>
<dbReference type="RefSeq" id="WP_100357955.1">
    <property type="nucleotide sequence ID" value="NZ_PGOZ01000016.1"/>
</dbReference>
<keyword evidence="1" id="KW-0812">Transmembrane</keyword>
<evidence type="ECO:0000256" key="1">
    <source>
        <dbReference type="SAM" id="Phobius"/>
    </source>
</evidence>
<comment type="caution">
    <text evidence="3">The sequence shown here is derived from an EMBL/GenBank/DDBJ whole genome shotgun (WGS) entry which is preliminary data.</text>
</comment>
<keyword evidence="1" id="KW-1133">Transmembrane helix</keyword>
<accession>A0A2H9UJG4</accession>
<dbReference type="AlphaFoldDB" id="A0A2H9UJG4"/>
<dbReference type="EMBL" id="PGOZ01000016">
    <property type="protein sequence ID" value="PJI31828.1"/>
    <property type="molecule type" value="Genomic_DNA"/>
</dbReference>
<evidence type="ECO:0000259" key="2">
    <source>
        <dbReference type="Pfam" id="PF21742"/>
    </source>
</evidence>
<name>A0A2H9UJG4_9GAMM</name>
<organism evidence="3 4">
    <name type="scientific">Acinetobacter pseudolwoffii</name>
    <dbReference type="NCBI Taxonomy" id="2053287"/>
    <lineage>
        <taxon>Bacteria</taxon>
        <taxon>Pseudomonadati</taxon>
        <taxon>Pseudomonadota</taxon>
        <taxon>Gammaproteobacteria</taxon>
        <taxon>Moraxellales</taxon>
        <taxon>Moraxellaceae</taxon>
        <taxon>Acinetobacter</taxon>
    </lineage>
</organism>
<proteinExistence type="predicted"/>
<reference evidence="3 4" key="1">
    <citation type="submission" date="2017-11" db="EMBL/GenBank/DDBJ databases">
        <authorList>
            <person name="Han C.G."/>
        </authorList>
    </citation>
    <scope>NUCLEOTIDE SEQUENCE [LARGE SCALE GENOMIC DNA]</scope>
    <source>
        <strain evidence="3 4">ANC 5347</strain>
    </source>
</reference>
<dbReference type="Pfam" id="PF21742">
    <property type="entry name" value="DUF6868"/>
    <property type="match status" value="1"/>
</dbReference>
<evidence type="ECO:0000313" key="3">
    <source>
        <dbReference type="EMBL" id="PJI31828.1"/>
    </source>
</evidence>
<feature type="domain" description="DUF6868" evidence="2">
    <location>
        <begin position="1"/>
        <end position="79"/>
    </location>
</feature>
<keyword evidence="1" id="KW-0472">Membrane</keyword>
<dbReference type="Proteomes" id="UP000242351">
    <property type="component" value="Unassembled WGS sequence"/>
</dbReference>
<evidence type="ECO:0000313" key="4">
    <source>
        <dbReference type="Proteomes" id="UP000242351"/>
    </source>
</evidence>
<sequence>MNLDIWCRFLLFSLIINYTILMLWFTVFVFARNWMKQLHGKWFLLSEASFDVIHYSGMALYKIGILLFNLAPLIAIYLIKQS</sequence>
<reference evidence="3 4" key="2">
    <citation type="submission" date="2017-12" db="EMBL/GenBank/DDBJ databases">
        <title>Revising the taxonomy of the Acinetobacter lwoffii group: the description of Acinetobacter pseudolwoffii sp. nov. and emended description of Acinetobacter lwoffii.</title>
        <authorList>
            <person name="Nemec A."/>
        </authorList>
    </citation>
    <scope>NUCLEOTIDE SEQUENCE [LARGE SCALE GENOMIC DNA]</scope>
    <source>
        <strain evidence="3 4">ANC 5347</strain>
    </source>
</reference>
<protein>
    <recommendedName>
        <fullName evidence="2">DUF6868 domain-containing protein</fullName>
    </recommendedName>
</protein>
<feature type="transmembrane region" description="Helical" evidence="1">
    <location>
        <begin position="9"/>
        <end position="32"/>
    </location>
</feature>